<reference evidence="9 10" key="1">
    <citation type="submission" date="2018-03" db="EMBL/GenBank/DDBJ databases">
        <title>Genomic Encyclopedia of Archaeal and Bacterial Type Strains, Phase II (KMG-II): from individual species to whole genera.</title>
        <authorList>
            <person name="Goeker M."/>
        </authorList>
    </citation>
    <scope>NUCLEOTIDE SEQUENCE [LARGE SCALE GENOMIC DNA]</scope>
    <source>
        <strain evidence="9 10">DSM 43146</strain>
    </source>
</reference>
<accession>A0A2T0KDI1</accession>
<dbReference type="Proteomes" id="UP000239415">
    <property type="component" value="Unassembled WGS sequence"/>
</dbReference>
<dbReference type="EMBL" id="PVMZ01000006">
    <property type="protein sequence ID" value="PRX21363.1"/>
    <property type="molecule type" value="Genomic_DNA"/>
</dbReference>
<proteinExistence type="inferred from homology"/>
<dbReference type="GO" id="GO:0016746">
    <property type="term" value="F:acyltransferase activity"/>
    <property type="evidence" value="ECO:0007669"/>
    <property type="project" value="InterPro"/>
</dbReference>
<dbReference type="GO" id="GO:0019290">
    <property type="term" value="P:siderophore biosynthetic process"/>
    <property type="evidence" value="ECO:0007669"/>
    <property type="project" value="InterPro"/>
</dbReference>
<dbReference type="Gene3D" id="3.60.20.10">
    <property type="entry name" value="Glutamine Phosphoribosylpyrophosphate, subunit 1, domain 1"/>
    <property type="match status" value="2"/>
</dbReference>
<evidence type="ECO:0000256" key="3">
    <source>
        <dbReference type="ARBA" id="ARBA00006586"/>
    </source>
</evidence>
<dbReference type="GO" id="GO:0017000">
    <property type="term" value="P:antibiotic biosynthetic process"/>
    <property type="evidence" value="ECO:0007669"/>
    <property type="project" value="InterPro"/>
</dbReference>
<dbReference type="SUPFAM" id="SSF55729">
    <property type="entry name" value="Acyl-CoA N-acyltransferases (Nat)"/>
    <property type="match status" value="1"/>
</dbReference>
<comment type="function">
    <text evidence="1">Acyltransferase required for the direct transfer of medium- to long-chain fatty acyl moieties from a carrier protein (MbtL) on to the epsilon-amino group of lysine residue in the mycobactin core.</text>
</comment>
<dbReference type="Pfam" id="PF01804">
    <property type="entry name" value="Penicil_amidase"/>
    <property type="match status" value="2"/>
</dbReference>
<keyword evidence="10" id="KW-1185">Reference proteome</keyword>
<dbReference type="Gene3D" id="2.30.120.10">
    <property type="match status" value="1"/>
</dbReference>
<dbReference type="AlphaFoldDB" id="A0A2T0KDI1"/>
<keyword evidence="5" id="KW-0378">Hydrolase</keyword>
<dbReference type="InterPro" id="IPR029055">
    <property type="entry name" value="Ntn_hydrolases_N"/>
</dbReference>
<dbReference type="PANTHER" id="PTHR34218:SF4">
    <property type="entry name" value="ACYL-HOMOSERINE LACTONE ACYLASE QUIP"/>
    <property type="match status" value="1"/>
</dbReference>
<evidence type="ECO:0000256" key="1">
    <source>
        <dbReference type="ARBA" id="ARBA00003818"/>
    </source>
</evidence>
<sequence length="796" mass="87241">MKVYRDAYGIPHLRAGSVLDLAWLQGRVTASDRGRQITVERLRSEGRLASVAGAAEVGWDRFARRVWLDETARRSFANLDISTREFLEAYAAGVRAGGVEWHPWSSLGVFQVQHILFGTFGNKMWRAHVERALGASAVAWFANEGPGGSGSNAWTIPGEIAGDPHRLLELPGVYQQIRLACPAFDVAGLTFPGVPGVQHFGHAGSVAWAITNAMADYQDLYIEELRATEDGFEARGATGWEPVVTHQETIVVRDEPSVVVDVMVTARGPVIDGNLSLRTPSLSDFDLGFDALLPLLHASTVDDVADALSRWVEPVNSVLTADSTGRTLQLTVGRVPQRDDRNRIVPVPAWEARYAWRPEWAPMFRAEVTTAVNANDRRPDTEPYGVDFAPPARARRIGELLESGVPHESIHMDTALPADSAEAGRRMASRSAVARALCDLPVLRPLFSPSGRDPLFAPWTDPRARIGLALDGVLAGLGLDAEALVSAPPAPASSPASLFVDLPDSVWGVRHLLHPLQLPGLEADVPEIRLGGSSGCVLNTSSIPGVSDLCWRGPVARYVWDLADRRRSRWVVPFGASDDPSSPHFLDQLPLWADGALVPLVTDWEDLMEEPLIIFAEKLPGLGELTMIPLDPALHAPVVHGWVGKERNRFWGMGEHSVADVEEIYGYVDSLDSHHAYLLLIDDGPIGIFQTYEPSFDPVGECYDVRPGDFGLHLLLDAEGRDLPHLTSAVFPALLRHLFAADPARTRIIAEPDIRNDRMIARLEREGFTLGPEIDLGHKRARLTFLDRVRFETTEG</sequence>
<dbReference type="PANTHER" id="PTHR34218">
    <property type="entry name" value="PEPTIDASE S45 PENICILLIN AMIDASE"/>
    <property type="match status" value="1"/>
</dbReference>
<feature type="domain" description="Acyltransferase MbtK/IucB-like conserved" evidence="8">
    <location>
        <begin position="628"/>
        <end position="676"/>
    </location>
</feature>
<evidence type="ECO:0000259" key="8">
    <source>
        <dbReference type="SMART" id="SM01006"/>
    </source>
</evidence>
<dbReference type="InterPro" id="IPR016181">
    <property type="entry name" value="Acyl_CoA_acyltransferase"/>
</dbReference>
<dbReference type="GO" id="GO:0016811">
    <property type="term" value="F:hydrolase activity, acting on carbon-nitrogen (but not peptide) bonds, in linear amides"/>
    <property type="evidence" value="ECO:0007669"/>
    <property type="project" value="InterPro"/>
</dbReference>
<evidence type="ECO:0000313" key="9">
    <source>
        <dbReference type="EMBL" id="PRX21363.1"/>
    </source>
</evidence>
<dbReference type="UniPathway" id="UPA00011"/>
<comment type="similarity">
    <text evidence="3">Belongs to the peptidase S45 family.</text>
</comment>
<organism evidence="9 10">
    <name type="scientific">Actinoplanes italicus</name>
    <dbReference type="NCBI Taxonomy" id="113567"/>
    <lineage>
        <taxon>Bacteria</taxon>
        <taxon>Bacillati</taxon>
        <taxon>Actinomycetota</taxon>
        <taxon>Actinomycetes</taxon>
        <taxon>Micromonosporales</taxon>
        <taxon>Micromonosporaceae</taxon>
        <taxon>Actinoplanes</taxon>
    </lineage>
</organism>
<evidence type="ECO:0000256" key="5">
    <source>
        <dbReference type="ARBA" id="ARBA00022801"/>
    </source>
</evidence>
<evidence type="ECO:0000256" key="7">
    <source>
        <dbReference type="ARBA" id="ARBA00031122"/>
    </source>
</evidence>
<protein>
    <recommendedName>
        <fullName evidence="4">Lysine N-acyltransferase MbtK</fullName>
    </recommendedName>
    <alternativeName>
        <fullName evidence="7">Mycobactin synthase protein K</fullName>
    </alternativeName>
</protein>
<dbReference type="Pfam" id="PF13523">
    <property type="entry name" value="Acetyltransf_8"/>
    <property type="match status" value="1"/>
</dbReference>
<name>A0A2T0KDI1_9ACTN</name>
<dbReference type="SUPFAM" id="SSF56235">
    <property type="entry name" value="N-terminal nucleophile aminohydrolases (Ntn hydrolases)"/>
    <property type="match status" value="1"/>
</dbReference>
<dbReference type="InterPro" id="IPR023343">
    <property type="entry name" value="Penicillin_amidase_dom1"/>
</dbReference>
<evidence type="ECO:0000313" key="10">
    <source>
        <dbReference type="Proteomes" id="UP000239415"/>
    </source>
</evidence>
<dbReference type="RefSeq" id="WP_106319394.1">
    <property type="nucleotide sequence ID" value="NZ_PVMZ01000006.1"/>
</dbReference>
<dbReference type="InterPro" id="IPR043146">
    <property type="entry name" value="Penicillin_amidase_N_B-knob"/>
</dbReference>
<evidence type="ECO:0000256" key="6">
    <source>
        <dbReference type="ARBA" id="ARBA00023145"/>
    </source>
</evidence>
<dbReference type="InterPro" id="IPR019432">
    <property type="entry name" value="Acyltransferase_MbtK/IucB-like"/>
</dbReference>
<keyword evidence="6" id="KW-0865">Zymogen</keyword>
<dbReference type="OrthoDB" id="9759796at2"/>
<evidence type="ECO:0000256" key="2">
    <source>
        <dbReference type="ARBA" id="ARBA00005102"/>
    </source>
</evidence>
<dbReference type="Gene3D" id="3.40.630.30">
    <property type="match status" value="1"/>
</dbReference>
<comment type="caution">
    <text evidence="9">The sequence shown here is derived from an EMBL/GenBank/DDBJ whole genome shotgun (WGS) entry which is preliminary data.</text>
</comment>
<evidence type="ECO:0000256" key="4">
    <source>
        <dbReference type="ARBA" id="ARBA00020586"/>
    </source>
</evidence>
<gene>
    <name evidence="9" type="ORF">CLV67_106143</name>
</gene>
<dbReference type="InterPro" id="IPR002692">
    <property type="entry name" value="S45"/>
</dbReference>
<dbReference type="SMART" id="SM01006">
    <property type="entry name" value="AlcB"/>
    <property type="match status" value="1"/>
</dbReference>
<dbReference type="Gene3D" id="1.10.439.10">
    <property type="entry name" value="Penicillin Amidohydrolase, domain 1"/>
    <property type="match status" value="1"/>
</dbReference>
<comment type="pathway">
    <text evidence="2">Siderophore biosynthesis; mycobactin biosynthesis.</text>
</comment>